<name>A0AAP0JYH8_9MAGN</name>
<dbReference type="EMBL" id="JBBNAF010000005">
    <property type="protein sequence ID" value="KAK9142551.1"/>
    <property type="molecule type" value="Genomic_DNA"/>
</dbReference>
<sequence>MVSFHGRLGIVVTWLCSASRRLVSLGAYLASRGLLKNLQTIAMYTSLLSGPIPKRLQSVSNCGTVSRIEFNIGFDTEANWRAEEASE</sequence>
<dbReference type="Proteomes" id="UP001420932">
    <property type="component" value="Unassembled WGS sequence"/>
</dbReference>
<evidence type="ECO:0000313" key="2">
    <source>
        <dbReference type="Proteomes" id="UP001420932"/>
    </source>
</evidence>
<evidence type="ECO:0000313" key="1">
    <source>
        <dbReference type="EMBL" id="KAK9142551.1"/>
    </source>
</evidence>
<accession>A0AAP0JYH8</accession>
<keyword evidence="2" id="KW-1185">Reference proteome</keyword>
<proteinExistence type="predicted"/>
<organism evidence="1 2">
    <name type="scientific">Stephania yunnanensis</name>
    <dbReference type="NCBI Taxonomy" id="152371"/>
    <lineage>
        <taxon>Eukaryota</taxon>
        <taxon>Viridiplantae</taxon>
        <taxon>Streptophyta</taxon>
        <taxon>Embryophyta</taxon>
        <taxon>Tracheophyta</taxon>
        <taxon>Spermatophyta</taxon>
        <taxon>Magnoliopsida</taxon>
        <taxon>Ranunculales</taxon>
        <taxon>Menispermaceae</taxon>
        <taxon>Menispermoideae</taxon>
        <taxon>Cissampelideae</taxon>
        <taxon>Stephania</taxon>
    </lineage>
</organism>
<protein>
    <submittedName>
        <fullName evidence="1">Uncharacterized protein</fullName>
    </submittedName>
</protein>
<dbReference type="AlphaFoldDB" id="A0AAP0JYH8"/>
<reference evidence="1 2" key="1">
    <citation type="submission" date="2024-01" db="EMBL/GenBank/DDBJ databases">
        <title>Genome assemblies of Stephania.</title>
        <authorList>
            <person name="Yang L."/>
        </authorList>
    </citation>
    <scope>NUCLEOTIDE SEQUENCE [LARGE SCALE GENOMIC DNA]</scope>
    <source>
        <strain evidence="1">YNDBR</strain>
        <tissue evidence="1">Leaf</tissue>
    </source>
</reference>
<gene>
    <name evidence="1" type="ORF">Syun_011951</name>
</gene>
<comment type="caution">
    <text evidence="1">The sequence shown here is derived from an EMBL/GenBank/DDBJ whole genome shotgun (WGS) entry which is preliminary data.</text>
</comment>